<dbReference type="CDD" id="cd16325">
    <property type="entry name" value="LolA"/>
    <property type="match status" value="1"/>
</dbReference>
<reference evidence="3 4" key="1">
    <citation type="submission" date="2018-03" db="EMBL/GenBank/DDBJ databases">
        <title>Mesoflavibacter sp. HG37 and Mesoflavibacter sp. HG96 sp.nov., two marine bacteria isolated from seawater of Western Pacific Ocean.</title>
        <authorList>
            <person name="Cheng H."/>
            <person name="Wu Y.-H."/>
            <person name="Guo L.-L."/>
            <person name="Xu X.-W."/>
        </authorList>
    </citation>
    <scope>NUCLEOTIDE SEQUENCE [LARGE SCALE GENOMIC DNA]</scope>
    <source>
        <strain evidence="3 4">KCTC 32269</strain>
    </source>
</reference>
<sequence length="212" mass="24494">MKTNSITFFLIVFLSFQCIAFSQQNTLSPKEIAAFKKDVALKAKNTNTLSSNFTQTKQISVLNNSIISTGKLVYKSPNLVRWEYITPKSNIAIFKDNLLLVFNDGKRKSIDLDSNKWFKQLNTLIVNSVTGDLFDDETFEIDYFSTKTGYLVVFKPKNKRLRKYMAQFELTFPKHEFVVKTVKLIEPNNDFTLIEFKNRVDNKPVLDTAFTL</sequence>
<proteinExistence type="predicted"/>
<dbReference type="InterPro" id="IPR029046">
    <property type="entry name" value="LolA/LolB/LppX"/>
</dbReference>
<dbReference type="AlphaFoldDB" id="A0A2T1NDF8"/>
<dbReference type="InterPro" id="IPR004564">
    <property type="entry name" value="OM_lipoprot_carrier_LolA-like"/>
</dbReference>
<name>A0A2T1NDF8_9FLAO</name>
<dbReference type="Proteomes" id="UP000238426">
    <property type="component" value="Unassembled WGS sequence"/>
</dbReference>
<dbReference type="Gene3D" id="2.50.20.10">
    <property type="entry name" value="Lipoprotein localisation LolA/LolB/LppX"/>
    <property type="match status" value="1"/>
</dbReference>
<dbReference type="Pfam" id="PF03548">
    <property type="entry name" value="LolA"/>
    <property type="match status" value="1"/>
</dbReference>
<accession>A0A2T1NDF8</accession>
<dbReference type="PANTHER" id="PTHR35869">
    <property type="entry name" value="OUTER-MEMBRANE LIPOPROTEIN CARRIER PROTEIN"/>
    <property type="match status" value="1"/>
</dbReference>
<evidence type="ECO:0000256" key="2">
    <source>
        <dbReference type="SAM" id="SignalP"/>
    </source>
</evidence>
<feature type="signal peptide" evidence="2">
    <location>
        <begin position="1"/>
        <end position="20"/>
    </location>
</feature>
<dbReference type="PANTHER" id="PTHR35869:SF1">
    <property type="entry name" value="OUTER-MEMBRANE LIPOPROTEIN CARRIER PROTEIN"/>
    <property type="match status" value="1"/>
</dbReference>
<dbReference type="RefSeq" id="WP_106462613.1">
    <property type="nucleotide sequence ID" value="NZ_PXOQ01000007.1"/>
</dbReference>
<keyword evidence="4" id="KW-1185">Reference proteome</keyword>
<evidence type="ECO:0000313" key="4">
    <source>
        <dbReference type="Proteomes" id="UP000238426"/>
    </source>
</evidence>
<organism evidence="3 4">
    <name type="scientific">Aurantibacter aestuarii</name>
    <dbReference type="NCBI Taxonomy" id="1266046"/>
    <lineage>
        <taxon>Bacteria</taxon>
        <taxon>Pseudomonadati</taxon>
        <taxon>Bacteroidota</taxon>
        <taxon>Flavobacteriia</taxon>
        <taxon>Flavobacteriales</taxon>
        <taxon>Flavobacteriaceae</taxon>
        <taxon>Aurantibacter</taxon>
    </lineage>
</organism>
<protein>
    <submittedName>
        <fullName evidence="3">Cell envelope biogenesis protein LolA</fullName>
    </submittedName>
</protein>
<dbReference type="EMBL" id="PXOQ01000007">
    <property type="protein sequence ID" value="PSG90472.1"/>
    <property type="molecule type" value="Genomic_DNA"/>
</dbReference>
<dbReference type="SUPFAM" id="SSF89392">
    <property type="entry name" value="Prokaryotic lipoproteins and lipoprotein localization factors"/>
    <property type="match status" value="1"/>
</dbReference>
<evidence type="ECO:0000256" key="1">
    <source>
        <dbReference type="ARBA" id="ARBA00022729"/>
    </source>
</evidence>
<dbReference type="OrthoDB" id="1027451at2"/>
<evidence type="ECO:0000313" key="3">
    <source>
        <dbReference type="EMBL" id="PSG90472.1"/>
    </source>
</evidence>
<comment type="caution">
    <text evidence="3">The sequence shown here is derived from an EMBL/GenBank/DDBJ whole genome shotgun (WGS) entry which is preliminary data.</text>
</comment>
<gene>
    <name evidence="3" type="ORF">C7H52_04095</name>
</gene>
<feature type="chain" id="PRO_5015597422" evidence="2">
    <location>
        <begin position="21"/>
        <end position="212"/>
    </location>
</feature>
<keyword evidence="1 2" id="KW-0732">Signal</keyword>